<evidence type="ECO:0000313" key="2">
    <source>
        <dbReference type="Proteomes" id="UP001162802"/>
    </source>
</evidence>
<keyword evidence="2" id="KW-1185">Reference proteome</keyword>
<accession>A0ABT0AE43</accession>
<gene>
    <name evidence="1" type="ORF">MTR65_12230</name>
</gene>
<dbReference type="PROSITE" id="PS51318">
    <property type="entry name" value="TAT"/>
    <property type="match status" value="1"/>
</dbReference>
<dbReference type="Gene3D" id="3.50.50.60">
    <property type="entry name" value="FAD/NAD(P)-binding domain"/>
    <property type="match status" value="1"/>
</dbReference>
<comment type="caution">
    <text evidence="1">The sequence shown here is derived from an EMBL/GenBank/DDBJ whole genome shotgun (WGS) entry which is preliminary data.</text>
</comment>
<dbReference type="Proteomes" id="UP001162802">
    <property type="component" value="Unassembled WGS sequence"/>
</dbReference>
<organism evidence="1 2">
    <name type="scientific">Novosphingobium mangrovi</name>
    <name type="common">ex Hu et al. 2023</name>
    <dbReference type="NCBI Taxonomy" id="2930094"/>
    <lineage>
        <taxon>Bacteria</taxon>
        <taxon>Pseudomonadati</taxon>
        <taxon>Pseudomonadota</taxon>
        <taxon>Alphaproteobacteria</taxon>
        <taxon>Sphingomonadales</taxon>
        <taxon>Sphingomonadaceae</taxon>
        <taxon>Novosphingobium</taxon>
    </lineage>
</organism>
<dbReference type="EMBL" id="JALHAT010000021">
    <property type="protein sequence ID" value="MCJ1961452.1"/>
    <property type="molecule type" value="Genomic_DNA"/>
</dbReference>
<dbReference type="RefSeq" id="WP_243800564.1">
    <property type="nucleotide sequence ID" value="NZ_JALHAT010000021.1"/>
</dbReference>
<name>A0ABT0AE43_9SPHN</name>
<sequence>MTENDLRLGMNCRIDRRDFLNGTAMALGTIGAASLAAPGFAQTAAGAAAAGGVGATSYPPAKTGMRGSHPGSFEFAHLMRDGQLPIEDVADQGETYDLVIVGGGISGLSAAHFYQKAVGKDARILILDNHDDFGGHAKRNEFMVDGKLVVINGGTLNIESPARYNRWAAQLLDDMGIDLKRYRVSNAEVRDLYADKGLTRGHFFDAETWEADRLVVPESGGGHGGGPGAMGSAEFLARTPLSAKARADMARLLAPDQPDYLAGMSVAEKKHFLATTSFRDYYLKTLKVDPQVMWFFQQMGTSSFCVGADATPALFGWVEGYPGFSGLGLGEIPEGLFADLPGGQHGRQKIDWNAVHFPDGNATLARLLVAHLVPGATTARTQEEMGTARIAYGALDRAENPVRIRLSSIVVNVAHDGDAKTAREAVITYANGDALKSVRARSVIMACWNMAIPYMMPELPAPQKEALAYGVKGPLIYTNVVLRNWRAFEKLGVSSISCPTMFHDVVALTEAADLGALRHARSSEEPIALHLTKFMNAPGQPRRDQHRIGRAELLEMSFETFERETRSQLARILGPGGFDPARDIAAITVNRWPHGYAYTYNSLYDPVEWVYTQSPERPCVVGRQPYGLVSIANSDAAASPHTDAAILEAHRAVSEVVERETYPFARRT</sequence>
<proteinExistence type="predicted"/>
<reference evidence="1" key="1">
    <citation type="submission" date="2022-03" db="EMBL/GenBank/DDBJ databases">
        <title>Identification of a novel bacterium isolated from mangrove sediments.</title>
        <authorList>
            <person name="Pan X."/>
        </authorList>
    </citation>
    <scope>NUCLEOTIDE SEQUENCE</scope>
    <source>
        <strain evidence="1">B2637</strain>
    </source>
</reference>
<protein>
    <submittedName>
        <fullName evidence="1">NAD(P)/FAD-dependent oxidoreductase</fullName>
    </submittedName>
</protein>
<dbReference type="InterPro" id="IPR036188">
    <property type="entry name" value="FAD/NAD-bd_sf"/>
</dbReference>
<dbReference type="Pfam" id="PF13450">
    <property type="entry name" value="NAD_binding_8"/>
    <property type="match status" value="1"/>
</dbReference>
<dbReference type="SUPFAM" id="SSF51905">
    <property type="entry name" value="FAD/NAD(P)-binding domain"/>
    <property type="match status" value="1"/>
</dbReference>
<evidence type="ECO:0000313" key="1">
    <source>
        <dbReference type="EMBL" id="MCJ1961452.1"/>
    </source>
</evidence>
<dbReference type="InterPro" id="IPR006311">
    <property type="entry name" value="TAT_signal"/>
</dbReference>